<sequence length="129" mass="13906">MRSAVSEGGPILKGLFLGGPGMSLVCAVVWAIGHCGCRLRLEMIAPSDLKRRMSCTLEPYLLRPFKSAILLRGNIPPFRIGSANGQTLDQNVILACPLHQSVPSNGPFSVAVTRECFQCDLRLSEGNPI</sequence>
<dbReference type="AlphaFoldDB" id="A0AAV4WYS4"/>
<keyword evidence="1" id="KW-0472">Membrane</keyword>
<dbReference type="Proteomes" id="UP001054945">
    <property type="component" value="Unassembled WGS sequence"/>
</dbReference>
<comment type="caution">
    <text evidence="2">The sequence shown here is derived from an EMBL/GenBank/DDBJ whole genome shotgun (WGS) entry which is preliminary data.</text>
</comment>
<proteinExistence type="predicted"/>
<organism evidence="2 3">
    <name type="scientific">Caerostris extrusa</name>
    <name type="common">Bark spider</name>
    <name type="synonym">Caerostris bankana</name>
    <dbReference type="NCBI Taxonomy" id="172846"/>
    <lineage>
        <taxon>Eukaryota</taxon>
        <taxon>Metazoa</taxon>
        <taxon>Ecdysozoa</taxon>
        <taxon>Arthropoda</taxon>
        <taxon>Chelicerata</taxon>
        <taxon>Arachnida</taxon>
        <taxon>Araneae</taxon>
        <taxon>Araneomorphae</taxon>
        <taxon>Entelegynae</taxon>
        <taxon>Araneoidea</taxon>
        <taxon>Araneidae</taxon>
        <taxon>Caerostris</taxon>
    </lineage>
</organism>
<gene>
    <name evidence="2" type="ORF">CEXT_320201</name>
</gene>
<reference evidence="2 3" key="1">
    <citation type="submission" date="2021-06" db="EMBL/GenBank/DDBJ databases">
        <title>Caerostris extrusa draft genome.</title>
        <authorList>
            <person name="Kono N."/>
            <person name="Arakawa K."/>
        </authorList>
    </citation>
    <scope>NUCLEOTIDE SEQUENCE [LARGE SCALE GENOMIC DNA]</scope>
</reference>
<name>A0AAV4WYS4_CAEEX</name>
<keyword evidence="1" id="KW-1133">Transmembrane helix</keyword>
<protein>
    <submittedName>
        <fullName evidence="2">Uncharacterized protein</fullName>
    </submittedName>
</protein>
<accession>A0AAV4WYS4</accession>
<keyword evidence="3" id="KW-1185">Reference proteome</keyword>
<evidence type="ECO:0000313" key="2">
    <source>
        <dbReference type="EMBL" id="GIY87632.1"/>
    </source>
</evidence>
<feature type="transmembrane region" description="Helical" evidence="1">
    <location>
        <begin position="12"/>
        <end position="33"/>
    </location>
</feature>
<dbReference type="EMBL" id="BPLR01016958">
    <property type="protein sequence ID" value="GIY87632.1"/>
    <property type="molecule type" value="Genomic_DNA"/>
</dbReference>
<evidence type="ECO:0000313" key="3">
    <source>
        <dbReference type="Proteomes" id="UP001054945"/>
    </source>
</evidence>
<evidence type="ECO:0000256" key="1">
    <source>
        <dbReference type="SAM" id="Phobius"/>
    </source>
</evidence>
<keyword evidence="1" id="KW-0812">Transmembrane</keyword>